<comment type="caution">
    <text evidence="1">The sequence shown here is derived from an EMBL/GenBank/DDBJ whole genome shotgun (WGS) entry which is preliminary data.</text>
</comment>
<dbReference type="Proteomes" id="UP000076962">
    <property type="component" value="Unassembled WGS sequence"/>
</dbReference>
<evidence type="ECO:0000313" key="1">
    <source>
        <dbReference type="EMBL" id="OAD22754.1"/>
    </source>
</evidence>
<accession>A0A0A6NZN4</accession>
<dbReference type="EMBL" id="LUTY01000761">
    <property type="protein sequence ID" value="OAD22754.1"/>
    <property type="molecule type" value="Genomic_DNA"/>
</dbReference>
<evidence type="ECO:0000313" key="2">
    <source>
        <dbReference type="Proteomes" id="UP000076962"/>
    </source>
</evidence>
<keyword evidence="2" id="KW-1185">Reference proteome</keyword>
<proteinExistence type="predicted"/>
<reference evidence="1 2" key="1">
    <citation type="submission" date="2016-05" db="EMBL/GenBank/DDBJ databases">
        <title>Single-cell genome of chain-forming Candidatus Thiomargarita nelsonii and comparison to other large sulfur-oxidizing bacteria.</title>
        <authorList>
            <person name="Winkel M."/>
            <person name="Salman V."/>
            <person name="Woyke T."/>
            <person name="Schulz-Vogt H."/>
            <person name="Richter M."/>
            <person name="Flood B."/>
            <person name="Bailey J."/>
            <person name="Amann R."/>
            <person name="Mussmann M."/>
        </authorList>
    </citation>
    <scope>NUCLEOTIDE SEQUENCE [LARGE SCALE GENOMIC DNA]</scope>
    <source>
        <strain evidence="1 2">THI036</strain>
    </source>
</reference>
<name>A0A0A6NZN4_9GAMM</name>
<sequence length="74" mass="8763">MISFDQALDTVMQLPFEQREQLIDIIRHRDNESRRREIAKEAREARADFQAGKFKPQPVQEIITELHQSLNEVT</sequence>
<gene>
    <name evidence="1" type="ORF">THIOM_001433</name>
</gene>
<organism evidence="1 2">
    <name type="scientific">Candidatus Thiomargarita nelsonii</name>
    <dbReference type="NCBI Taxonomy" id="1003181"/>
    <lineage>
        <taxon>Bacteria</taxon>
        <taxon>Pseudomonadati</taxon>
        <taxon>Pseudomonadota</taxon>
        <taxon>Gammaproteobacteria</taxon>
        <taxon>Thiotrichales</taxon>
        <taxon>Thiotrichaceae</taxon>
        <taxon>Thiomargarita</taxon>
    </lineage>
</organism>
<dbReference type="AlphaFoldDB" id="A0A0A6NZN4"/>
<protein>
    <submittedName>
        <fullName evidence="1">Uncharacterized protein</fullName>
    </submittedName>
</protein>